<reference evidence="2" key="1">
    <citation type="submission" date="2021-03" db="EMBL/GenBank/DDBJ databases">
        <authorList>
            <person name="Tagirdzhanova G."/>
        </authorList>
    </citation>
    <scope>NUCLEOTIDE SEQUENCE</scope>
</reference>
<feature type="region of interest" description="Disordered" evidence="1">
    <location>
        <begin position="1"/>
        <end position="33"/>
    </location>
</feature>
<feature type="compositionally biased region" description="Polar residues" evidence="1">
    <location>
        <begin position="1"/>
        <end position="18"/>
    </location>
</feature>
<comment type="caution">
    <text evidence="2">The sequence shown here is derived from an EMBL/GenBank/DDBJ whole genome shotgun (WGS) entry which is preliminary data.</text>
</comment>
<dbReference type="PANTHER" id="PTHR36826">
    <property type="entry name" value="PROTEIN ECM13"/>
    <property type="match status" value="1"/>
</dbReference>
<evidence type="ECO:0000256" key="1">
    <source>
        <dbReference type="SAM" id="MobiDB-lite"/>
    </source>
</evidence>
<feature type="compositionally biased region" description="Acidic residues" evidence="1">
    <location>
        <begin position="115"/>
        <end position="144"/>
    </location>
</feature>
<proteinExistence type="predicted"/>
<dbReference type="Proteomes" id="UP000664521">
    <property type="component" value="Unassembled WGS sequence"/>
</dbReference>
<protein>
    <submittedName>
        <fullName evidence="2">Uncharacterized protein</fullName>
    </submittedName>
</protein>
<dbReference type="EMBL" id="CAJPDS010000023">
    <property type="protein sequence ID" value="CAF9919066.1"/>
    <property type="molecule type" value="Genomic_DNA"/>
</dbReference>
<dbReference type="InterPro" id="IPR037738">
    <property type="entry name" value="Ecm13-like"/>
</dbReference>
<name>A0A8H3F6I3_9LECA</name>
<accession>A0A8H3F6I3</accession>
<evidence type="ECO:0000313" key="2">
    <source>
        <dbReference type="EMBL" id="CAF9919066.1"/>
    </source>
</evidence>
<gene>
    <name evidence="2" type="ORF">HETSPECPRED_003935</name>
</gene>
<sequence>MPSSLRYSTSPSTINTEQITRKPFTSPPAKKQKMSLTQTYYLAHTARGKLSKEAAKSDHDLRLLVGHANLLDGLMLDLADAEREQESWFNQTVKGAAKASEEAEKPKHIQWADSIPEEAIEEEDWDAEVSDNESDSDDEEDEDFAPAQRLPLGRTNASTTVTAMEIDEDEDMEDDDEFEEGLALTRTSSNHPPELLHESDSESEDESMPPSPPAQEMHFDSLSEKQRQAIATTSFYPSIPATSDAAHLTASEQDSFFDEGFYIPQRQQQGLVSAISVY</sequence>
<feature type="region of interest" description="Disordered" evidence="1">
    <location>
        <begin position="98"/>
        <end position="224"/>
    </location>
</feature>
<keyword evidence="3" id="KW-1185">Reference proteome</keyword>
<feature type="compositionally biased region" description="Acidic residues" evidence="1">
    <location>
        <begin position="165"/>
        <end position="180"/>
    </location>
</feature>
<dbReference type="AlphaFoldDB" id="A0A8H3F6I3"/>
<evidence type="ECO:0000313" key="3">
    <source>
        <dbReference type="Proteomes" id="UP000664521"/>
    </source>
</evidence>
<dbReference type="PANTHER" id="PTHR36826:SF1">
    <property type="entry name" value="PROTEIN ECM13"/>
    <property type="match status" value="1"/>
</dbReference>
<dbReference type="OrthoDB" id="5431245at2759"/>
<organism evidence="2 3">
    <name type="scientific">Heterodermia speciosa</name>
    <dbReference type="NCBI Taxonomy" id="116794"/>
    <lineage>
        <taxon>Eukaryota</taxon>
        <taxon>Fungi</taxon>
        <taxon>Dikarya</taxon>
        <taxon>Ascomycota</taxon>
        <taxon>Pezizomycotina</taxon>
        <taxon>Lecanoromycetes</taxon>
        <taxon>OSLEUM clade</taxon>
        <taxon>Lecanoromycetidae</taxon>
        <taxon>Caliciales</taxon>
        <taxon>Physciaceae</taxon>
        <taxon>Heterodermia</taxon>
    </lineage>
</organism>